<evidence type="ECO:0000313" key="4">
    <source>
        <dbReference type="Proteomes" id="UP000284250"/>
    </source>
</evidence>
<accession>A0A418QIC9</accession>
<dbReference type="InterPro" id="IPR024163">
    <property type="entry name" value="Aerotolerance_reg_N"/>
</dbReference>
<proteinExistence type="predicted"/>
<name>A0A418QIC9_9BACT</name>
<feature type="domain" description="Aerotolerance regulator N-terminal" evidence="2">
    <location>
        <begin position="37"/>
        <end position="112"/>
    </location>
</feature>
<evidence type="ECO:0000256" key="1">
    <source>
        <dbReference type="SAM" id="Phobius"/>
    </source>
</evidence>
<sequence length="718" mass="79216">MSLLCFGQAFREHGQYVGYPAGRFLCLSSRSYSSYCMVFTYPWFLLGLLAVAIPIAIHLFELRKPQRILFSNVEFIREVKLVTARQRKLKHLLVLAARIGLLVFLVLLFAQPYIPAPQQSAVAGVVQVLVDNSPSMRQPGANDQAVLEQAVEQAADLPLAFPATTRFNLLPGPPELLSDAAFRSAVEKVDVSGQTSGLAPYLVSQQGGRVSKNSPLFIFSDFQKSGFSSLDLDKLDSTRQIFLVPTAPKSAANIFVDSVWLDDGFVRTGVDLRLHIRLRNGGEQAAENSQVKLFVGAQQAATFQVSVPARQSASTQVRVRLGGSEVQQCRVEVEDFPVDFDNTYYFTLQPAEQIQVVEVATAEQLQRLYGNEPLFSYSYSNAQAADYRKLTTGSLLILREVPTLSAGLRENLRRAVQQGASLVVVPTANASSHESYGQLFRELGLGPVQWQPVPPTGPVVQEVALPSAQNPFFRDVFAGANVRAGMPKVAPVLRWSRTGTEIMRLRDGESYLAGFPSGNGTVYVFSAPFSAPYSDFTRHPLFVPVLYRLAMQSYQQEQQPAYRLNQQSISVRLPALAPQGPETIYRLVQDSLSFIPVHRQQGGLLRLEVPPGLRQPGFYTLQQAGKPVTTVAFNFDKRESDLASYSVDELRQLVGPNRPNVQVYATGSGQTAAARYKATRVGVPLWRYCIWGALVCLLLEALLLRWNRRPTPSAAVAA</sequence>
<dbReference type="Proteomes" id="UP000284250">
    <property type="component" value="Unassembled WGS sequence"/>
</dbReference>
<dbReference type="OrthoDB" id="9810200at2"/>
<feature type="transmembrane region" description="Helical" evidence="1">
    <location>
        <begin position="92"/>
        <end position="110"/>
    </location>
</feature>
<keyword evidence="1" id="KW-0812">Transmembrane</keyword>
<keyword evidence="1" id="KW-1133">Transmembrane helix</keyword>
<keyword evidence="4" id="KW-1185">Reference proteome</keyword>
<dbReference type="NCBIfam" id="TIGR02226">
    <property type="entry name" value="two_anch"/>
    <property type="match status" value="1"/>
</dbReference>
<evidence type="ECO:0000259" key="2">
    <source>
        <dbReference type="Pfam" id="PF07584"/>
    </source>
</evidence>
<dbReference type="SUPFAM" id="SSF52317">
    <property type="entry name" value="Class I glutamine amidotransferase-like"/>
    <property type="match status" value="1"/>
</dbReference>
<dbReference type="InterPro" id="IPR011933">
    <property type="entry name" value="Double_TM_dom"/>
</dbReference>
<protein>
    <recommendedName>
        <fullName evidence="2">Aerotolerance regulator N-terminal domain-containing protein</fullName>
    </recommendedName>
</protein>
<reference evidence="3 4" key="1">
    <citation type="submission" date="2019-01" db="EMBL/GenBank/DDBJ databases">
        <title>Hymenobacter humicola sp. nov., isolated from soils in Antarctica.</title>
        <authorList>
            <person name="Sedlacek I."/>
            <person name="Holochova P."/>
            <person name="Kralova S."/>
            <person name="Pantucek R."/>
            <person name="Stankova E."/>
            <person name="Vrbovska V."/>
            <person name="Kristofova L."/>
            <person name="Svec P."/>
            <person name="Busse H.-J."/>
        </authorList>
    </citation>
    <scope>NUCLEOTIDE SEQUENCE [LARGE SCALE GENOMIC DNA]</scope>
    <source>
        <strain evidence="3 4">CCM 8852</strain>
    </source>
</reference>
<dbReference type="InterPro" id="IPR029062">
    <property type="entry name" value="Class_I_gatase-like"/>
</dbReference>
<dbReference type="AlphaFoldDB" id="A0A418QIC9"/>
<evidence type="ECO:0000313" key="3">
    <source>
        <dbReference type="EMBL" id="RIY04933.1"/>
    </source>
</evidence>
<dbReference type="PANTHER" id="PTHR37464">
    <property type="entry name" value="BLL2463 PROTEIN"/>
    <property type="match status" value="1"/>
</dbReference>
<keyword evidence="1" id="KW-0472">Membrane</keyword>
<organism evidence="3 4">
    <name type="scientific">Hymenobacter rubripertinctus</name>
    <dbReference type="NCBI Taxonomy" id="2029981"/>
    <lineage>
        <taxon>Bacteria</taxon>
        <taxon>Pseudomonadati</taxon>
        <taxon>Bacteroidota</taxon>
        <taxon>Cytophagia</taxon>
        <taxon>Cytophagales</taxon>
        <taxon>Hymenobacteraceae</taxon>
        <taxon>Hymenobacter</taxon>
    </lineage>
</organism>
<feature type="transmembrane region" description="Helical" evidence="1">
    <location>
        <begin position="41"/>
        <end position="60"/>
    </location>
</feature>
<dbReference type="EMBL" id="QYCN01000070">
    <property type="protein sequence ID" value="RIY04933.1"/>
    <property type="molecule type" value="Genomic_DNA"/>
</dbReference>
<gene>
    <name evidence="3" type="ORF">D0T11_21180</name>
</gene>
<dbReference type="Pfam" id="PF07584">
    <property type="entry name" value="BatA"/>
    <property type="match status" value="1"/>
</dbReference>
<dbReference type="PANTHER" id="PTHR37464:SF1">
    <property type="entry name" value="BLL2463 PROTEIN"/>
    <property type="match status" value="1"/>
</dbReference>
<comment type="caution">
    <text evidence="3">The sequence shown here is derived from an EMBL/GenBank/DDBJ whole genome shotgun (WGS) entry which is preliminary data.</text>
</comment>